<organism evidence="2">
    <name type="scientific">Medicago truncatula</name>
    <name type="common">Barrel medic</name>
    <name type="synonym">Medicago tribuloides</name>
    <dbReference type="NCBI Taxonomy" id="3880"/>
    <lineage>
        <taxon>Eukaryota</taxon>
        <taxon>Viridiplantae</taxon>
        <taxon>Streptophyta</taxon>
        <taxon>Embryophyta</taxon>
        <taxon>Tracheophyta</taxon>
        <taxon>Spermatophyta</taxon>
        <taxon>Magnoliopsida</taxon>
        <taxon>eudicotyledons</taxon>
        <taxon>Gunneridae</taxon>
        <taxon>Pentapetalae</taxon>
        <taxon>rosids</taxon>
        <taxon>fabids</taxon>
        <taxon>Fabales</taxon>
        <taxon>Fabaceae</taxon>
        <taxon>Papilionoideae</taxon>
        <taxon>50 kb inversion clade</taxon>
        <taxon>NPAAA clade</taxon>
        <taxon>Hologalegina</taxon>
        <taxon>IRL clade</taxon>
        <taxon>Trifolieae</taxon>
        <taxon>Medicago</taxon>
    </lineage>
</organism>
<feature type="transmembrane region" description="Helical" evidence="1">
    <location>
        <begin position="50"/>
        <end position="69"/>
    </location>
</feature>
<dbReference type="Gramene" id="rna31335">
    <property type="protein sequence ID" value="RHN56020.1"/>
    <property type="gene ID" value="gene31335"/>
</dbReference>
<protein>
    <recommendedName>
        <fullName evidence="3">Transmembrane protein</fullName>
    </recommendedName>
</protein>
<dbReference type="AlphaFoldDB" id="A0A396HRR5"/>
<name>A0A396HRR5_MEDTR</name>
<reference evidence="2" key="1">
    <citation type="journal article" date="2018" name="Nat. Plants">
        <title>Whole-genome landscape of Medicago truncatula symbiotic genes.</title>
        <authorList>
            <person name="Pecrix Y."/>
            <person name="Gamas P."/>
            <person name="Carrere S."/>
        </authorList>
    </citation>
    <scope>NUCLEOTIDE SEQUENCE</scope>
    <source>
        <tissue evidence="2">Leaves</tissue>
    </source>
</reference>
<evidence type="ECO:0000256" key="1">
    <source>
        <dbReference type="SAM" id="Phobius"/>
    </source>
</evidence>
<comment type="caution">
    <text evidence="2">The sequence shown here is derived from an EMBL/GenBank/DDBJ whole genome shotgun (WGS) entry which is preliminary data.</text>
</comment>
<evidence type="ECO:0000313" key="2">
    <source>
        <dbReference type="EMBL" id="RHN56020.1"/>
    </source>
</evidence>
<keyword evidence="1" id="KW-0812">Transmembrane</keyword>
<keyword evidence="1" id="KW-1133">Transmembrane helix</keyword>
<accession>A0A396HRR5</accession>
<sequence length="106" mass="12195">MTTLLLVTAGPSRLILLLRNFWIVRGRKDRGCLWLFSRWLWCGPVYSGFRAVVFGVVQVVVMQEFGIWIKARRIFRHVKVSALVLREFRGALMMCVGSLVGRSLLI</sequence>
<gene>
    <name evidence="2" type="ORF">MtrunA17_Chr5g0424831</name>
</gene>
<proteinExistence type="predicted"/>
<dbReference type="Proteomes" id="UP000265566">
    <property type="component" value="Chromosome 5"/>
</dbReference>
<dbReference type="EMBL" id="PSQE01000005">
    <property type="protein sequence ID" value="RHN56020.1"/>
    <property type="molecule type" value="Genomic_DNA"/>
</dbReference>
<evidence type="ECO:0008006" key="3">
    <source>
        <dbReference type="Google" id="ProtNLM"/>
    </source>
</evidence>
<keyword evidence="1" id="KW-0472">Membrane</keyword>